<sequence length="92" mass="10060">MSFQRLKCGVGMLSKLGSTFAVLGISLRKWLGVSSLKSNGSGLSALNGREFSVALTRVKRVLSSLYLSRWKPIVLCIDVFVDFTPASQRPPK</sequence>
<dbReference type="Proteomes" id="UP001160148">
    <property type="component" value="Unassembled WGS sequence"/>
</dbReference>
<comment type="caution">
    <text evidence="1">The sequence shown here is derived from an EMBL/GenBank/DDBJ whole genome shotgun (WGS) entry which is preliminary data.</text>
</comment>
<proteinExistence type="predicted"/>
<organism evidence="1 2">
    <name type="scientific">Macrosiphum euphorbiae</name>
    <name type="common">potato aphid</name>
    <dbReference type="NCBI Taxonomy" id="13131"/>
    <lineage>
        <taxon>Eukaryota</taxon>
        <taxon>Metazoa</taxon>
        <taxon>Ecdysozoa</taxon>
        <taxon>Arthropoda</taxon>
        <taxon>Hexapoda</taxon>
        <taxon>Insecta</taxon>
        <taxon>Pterygota</taxon>
        <taxon>Neoptera</taxon>
        <taxon>Paraneoptera</taxon>
        <taxon>Hemiptera</taxon>
        <taxon>Sternorrhyncha</taxon>
        <taxon>Aphidomorpha</taxon>
        <taxon>Aphidoidea</taxon>
        <taxon>Aphididae</taxon>
        <taxon>Macrosiphini</taxon>
        <taxon>Macrosiphum</taxon>
    </lineage>
</organism>
<name>A0AAV0XZR5_9HEMI</name>
<gene>
    <name evidence="1" type="ORF">MEUPH1_LOCUS27822</name>
</gene>
<evidence type="ECO:0000313" key="1">
    <source>
        <dbReference type="EMBL" id="CAI6374174.1"/>
    </source>
</evidence>
<dbReference type="EMBL" id="CARXXK010001171">
    <property type="protein sequence ID" value="CAI6374174.1"/>
    <property type="molecule type" value="Genomic_DNA"/>
</dbReference>
<keyword evidence="2" id="KW-1185">Reference proteome</keyword>
<reference evidence="1 2" key="1">
    <citation type="submission" date="2023-01" db="EMBL/GenBank/DDBJ databases">
        <authorList>
            <person name="Whitehead M."/>
        </authorList>
    </citation>
    <scope>NUCLEOTIDE SEQUENCE [LARGE SCALE GENOMIC DNA]</scope>
</reference>
<evidence type="ECO:0000313" key="2">
    <source>
        <dbReference type="Proteomes" id="UP001160148"/>
    </source>
</evidence>
<protein>
    <submittedName>
        <fullName evidence="1">Uncharacterized protein</fullName>
    </submittedName>
</protein>
<accession>A0AAV0XZR5</accession>
<dbReference type="AlphaFoldDB" id="A0AAV0XZR5"/>